<keyword evidence="2" id="KW-1185">Reference proteome</keyword>
<proteinExistence type="predicted"/>
<accession>A0ABW2UA22</accession>
<dbReference type="EMBL" id="JBHTEK010000001">
    <property type="protein sequence ID" value="MFC7669691.1"/>
    <property type="molecule type" value="Genomic_DNA"/>
</dbReference>
<protein>
    <submittedName>
        <fullName evidence="1">Uncharacterized protein</fullName>
    </submittedName>
</protein>
<sequence length="131" mass="13987">MSKTSLLQFKLGTLLRAALLLLVLAVGLGSGPQAARASHIRAGDIQARVDTTVGPGFNPRRVFFKMVLYVVEGPNVVDEDKVTIFFGDGTSSRYRGIDRIPGGAAPCRALPIPARTSTYSSTSFPRPAALR</sequence>
<evidence type="ECO:0000313" key="1">
    <source>
        <dbReference type="EMBL" id="MFC7669691.1"/>
    </source>
</evidence>
<evidence type="ECO:0000313" key="2">
    <source>
        <dbReference type="Proteomes" id="UP001596513"/>
    </source>
</evidence>
<dbReference type="RefSeq" id="WP_380205178.1">
    <property type="nucleotide sequence ID" value="NZ_JBHTEK010000001.1"/>
</dbReference>
<dbReference type="Proteomes" id="UP001596513">
    <property type="component" value="Unassembled WGS sequence"/>
</dbReference>
<organism evidence="1 2">
    <name type="scientific">Hymenobacter humi</name>
    <dbReference type="NCBI Taxonomy" id="1411620"/>
    <lineage>
        <taxon>Bacteria</taxon>
        <taxon>Pseudomonadati</taxon>
        <taxon>Bacteroidota</taxon>
        <taxon>Cytophagia</taxon>
        <taxon>Cytophagales</taxon>
        <taxon>Hymenobacteraceae</taxon>
        <taxon>Hymenobacter</taxon>
    </lineage>
</organism>
<gene>
    <name evidence="1" type="ORF">ACFQT0_21720</name>
</gene>
<reference evidence="2" key="1">
    <citation type="journal article" date="2019" name="Int. J. Syst. Evol. Microbiol.">
        <title>The Global Catalogue of Microorganisms (GCM) 10K type strain sequencing project: providing services to taxonomists for standard genome sequencing and annotation.</title>
        <authorList>
            <consortium name="The Broad Institute Genomics Platform"/>
            <consortium name="The Broad Institute Genome Sequencing Center for Infectious Disease"/>
            <person name="Wu L."/>
            <person name="Ma J."/>
        </authorList>
    </citation>
    <scope>NUCLEOTIDE SEQUENCE [LARGE SCALE GENOMIC DNA]</scope>
    <source>
        <strain evidence="2">JCM 19635</strain>
    </source>
</reference>
<comment type="caution">
    <text evidence="1">The sequence shown here is derived from an EMBL/GenBank/DDBJ whole genome shotgun (WGS) entry which is preliminary data.</text>
</comment>
<name>A0ABW2UA22_9BACT</name>